<dbReference type="EMBL" id="BTRK01000005">
    <property type="protein sequence ID" value="GMR52613.1"/>
    <property type="molecule type" value="Genomic_DNA"/>
</dbReference>
<evidence type="ECO:0000313" key="2">
    <source>
        <dbReference type="EMBL" id="GMR52613.1"/>
    </source>
</evidence>
<comment type="caution">
    <text evidence="2">The sequence shown here is derived from an EMBL/GenBank/DDBJ whole genome shotgun (WGS) entry which is preliminary data.</text>
</comment>
<reference evidence="4" key="1">
    <citation type="submission" date="2022-10" db="EMBL/GenBank/DDBJ databases">
        <title>Genome assembly of Pristionchus species.</title>
        <authorList>
            <person name="Yoshida K."/>
            <person name="Sommer R.J."/>
        </authorList>
    </citation>
    <scope>NUCLEOTIDE SEQUENCE [LARGE SCALE GENOMIC DNA]</scope>
    <source>
        <strain evidence="4">RS5460</strain>
    </source>
</reference>
<dbReference type="EMBL" id="BTRK01000005">
    <property type="protein sequence ID" value="GMR52615.1"/>
    <property type="molecule type" value="Genomic_DNA"/>
</dbReference>
<feature type="region of interest" description="Disordered" evidence="1">
    <location>
        <begin position="129"/>
        <end position="159"/>
    </location>
</feature>
<evidence type="ECO:0000313" key="4">
    <source>
        <dbReference type="Proteomes" id="UP001328107"/>
    </source>
</evidence>
<protein>
    <submittedName>
        <fullName evidence="2">Uncharacterized protein</fullName>
    </submittedName>
</protein>
<evidence type="ECO:0000313" key="3">
    <source>
        <dbReference type="EMBL" id="GMR52615.1"/>
    </source>
</evidence>
<organism evidence="2 4">
    <name type="scientific">Pristionchus mayeri</name>
    <dbReference type="NCBI Taxonomy" id="1317129"/>
    <lineage>
        <taxon>Eukaryota</taxon>
        <taxon>Metazoa</taxon>
        <taxon>Ecdysozoa</taxon>
        <taxon>Nematoda</taxon>
        <taxon>Chromadorea</taxon>
        <taxon>Rhabditida</taxon>
        <taxon>Rhabditina</taxon>
        <taxon>Diplogasteromorpha</taxon>
        <taxon>Diplogasteroidea</taxon>
        <taxon>Neodiplogasteridae</taxon>
        <taxon>Pristionchus</taxon>
    </lineage>
</organism>
<feature type="non-terminal residue" evidence="2">
    <location>
        <position position="1"/>
    </location>
</feature>
<dbReference type="Proteomes" id="UP001328107">
    <property type="component" value="Unassembled WGS sequence"/>
</dbReference>
<name>A0AAN5CXF7_9BILA</name>
<accession>A0AAN5CXF7</accession>
<proteinExistence type="predicted"/>
<gene>
    <name evidence="2" type="ORF">PMAYCL1PPCAC_22809</name>
    <name evidence="3" type="ORF">PMAYCL1PPCAC_22810</name>
</gene>
<dbReference type="AlphaFoldDB" id="A0AAN5CXF7"/>
<evidence type="ECO:0000256" key="1">
    <source>
        <dbReference type="SAM" id="MobiDB-lite"/>
    </source>
</evidence>
<keyword evidence="4" id="KW-1185">Reference proteome</keyword>
<feature type="compositionally biased region" description="Polar residues" evidence="1">
    <location>
        <begin position="150"/>
        <end position="159"/>
    </location>
</feature>
<reference evidence="2" key="2">
    <citation type="submission" date="2023-06" db="EMBL/GenBank/DDBJ databases">
        <title>Genome assembly of Pristionchus species.</title>
        <authorList>
            <person name="Yoshida K."/>
            <person name="Sommer R.J."/>
        </authorList>
    </citation>
    <scope>NUCLEOTIDE SEQUENCE</scope>
    <source>
        <strain evidence="2 4">RS5460</strain>
    </source>
</reference>
<feature type="non-terminal residue" evidence="2">
    <location>
        <position position="159"/>
    </location>
</feature>
<sequence>NEMYLYNSDTSSLSCGNGIPGGRCFGRGCRCCSSRCRGEDDRTARLAAVLQFHRGGVVSARAERWRSSIPASAVGILIDAFSESGSSPGRRLGTVPVAESASDSAVHLAHVHRVASVRTESIRLPRGTRGTVVSSALGGDSRNESEKGYGSQQRIHAGE</sequence>